<feature type="region of interest" description="Disordered" evidence="1">
    <location>
        <begin position="23"/>
        <end position="44"/>
    </location>
</feature>
<name>A0A1M5VLP8_9FIRM</name>
<reference evidence="2 3" key="1">
    <citation type="submission" date="2016-11" db="EMBL/GenBank/DDBJ databases">
        <authorList>
            <person name="Jaros S."/>
            <person name="Januszkiewicz K."/>
            <person name="Wedrychowicz H."/>
        </authorList>
    </citation>
    <scope>NUCLEOTIDE SEQUENCE [LARGE SCALE GENOMIC DNA]</scope>
    <source>
        <strain evidence="2 3">DSM 13106</strain>
    </source>
</reference>
<dbReference type="EMBL" id="FQXR01000004">
    <property type="protein sequence ID" value="SHH76147.1"/>
    <property type="molecule type" value="Genomic_DNA"/>
</dbReference>
<keyword evidence="3" id="KW-1185">Reference proteome</keyword>
<evidence type="ECO:0000313" key="2">
    <source>
        <dbReference type="EMBL" id="SHH76147.1"/>
    </source>
</evidence>
<sequence>MTQKLALDLQLIMIVEIKKYNNGKAGRHGRSVNSNSWEIKRRTT</sequence>
<proteinExistence type="predicted"/>
<accession>A0A1M5VLP8</accession>
<dbReference type="Proteomes" id="UP000184389">
    <property type="component" value="Unassembled WGS sequence"/>
</dbReference>
<organism evidence="2 3">
    <name type="scientific">Sporanaerobacter acetigenes DSM 13106</name>
    <dbReference type="NCBI Taxonomy" id="1123281"/>
    <lineage>
        <taxon>Bacteria</taxon>
        <taxon>Bacillati</taxon>
        <taxon>Bacillota</taxon>
        <taxon>Tissierellia</taxon>
        <taxon>Tissierellales</taxon>
        <taxon>Sporanaerobacteraceae</taxon>
        <taxon>Sporanaerobacter</taxon>
    </lineage>
</organism>
<protein>
    <submittedName>
        <fullName evidence="2">Uncharacterized protein</fullName>
    </submittedName>
</protein>
<evidence type="ECO:0000313" key="3">
    <source>
        <dbReference type="Proteomes" id="UP000184389"/>
    </source>
</evidence>
<evidence type="ECO:0000256" key="1">
    <source>
        <dbReference type="SAM" id="MobiDB-lite"/>
    </source>
</evidence>
<dbReference type="AlphaFoldDB" id="A0A1M5VLP8"/>
<gene>
    <name evidence="2" type="ORF">SAMN02745180_00952</name>
</gene>